<dbReference type="InterPro" id="IPR001245">
    <property type="entry name" value="Ser-Thr/Tyr_kinase_cat_dom"/>
</dbReference>
<dbReference type="InterPro" id="IPR050167">
    <property type="entry name" value="Ser_Thr_protein_kinase"/>
</dbReference>
<dbReference type="GO" id="GO:0005524">
    <property type="term" value="F:ATP binding"/>
    <property type="evidence" value="ECO:0007669"/>
    <property type="project" value="InterPro"/>
</dbReference>
<dbReference type="EMBL" id="BLAL01000165">
    <property type="protein sequence ID" value="GES87220.1"/>
    <property type="molecule type" value="Genomic_DNA"/>
</dbReference>
<keyword evidence="2" id="KW-0418">Kinase</keyword>
<keyword evidence="2" id="KW-0808">Transferase</keyword>
<dbReference type="SUPFAM" id="SSF56112">
    <property type="entry name" value="Protein kinase-like (PK-like)"/>
    <property type="match status" value="1"/>
</dbReference>
<dbReference type="Gene3D" id="1.10.510.10">
    <property type="entry name" value="Transferase(Phosphotransferase) domain 1"/>
    <property type="match status" value="1"/>
</dbReference>
<sequence length="521" mass="60986">MRNIKAQFDAMLKADALMDWDTYNDSTKRYEFRKQRILNDESLTEENKTIVMKIFNILYDHDKILHNKGIKRSCENCQENCLATYYCEHCMRNYLKANLSNWTSGNDEIDNLIQKYQMESLAPNRIVEWISYDNLQNISYLTEGKCYSASWVNGFYNEWDAEKKQLVRSGTCPVILKKLDNIENINGNWSEEILTHLNLSNKCMEITRCYGLTRDQVNRNIFLVISKMDEDLRKYLSKNHNTLTWNKKISIMCDIVISISRIHSANIVHRNLNSRNILLSSSDQWYISGFEFSGPVNKTLKKVYGNLPYVAPEIITGKEFTFASDIYSIGVLMWEISFAQSPFNDYEHDYDLAIKIVNGMRPKITPGIPLEYSKLIKQCWDADPLKRPSINTLGKELMRIRRSYYQDVLNQLDNDFINSNNLNSKNHYTSTSKLYRFEGMPEPKNVTEEEQEAFHSKLYNFSIPDNNDNKIGSNSNNNQEINTIQQHIKKIHIVLDDEEKFNNANLHSEEQDQLEIPDDIF</sequence>
<dbReference type="GO" id="GO:0004672">
    <property type="term" value="F:protein kinase activity"/>
    <property type="evidence" value="ECO:0007669"/>
    <property type="project" value="InterPro"/>
</dbReference>
<protein>
    <submittedName>
        <fullName evidence="2">Kinase-like domain-containing protein</fullName>
    </submittedName>
</protein>
<name>A0A8H3LJ96_9GLOM</name>
<organism evidence="2 3">
    <name type="scientific">Rhizophagus clarus</name>
    <dbReference type="NCBI Taxonomy" id="94130"/>
    <lineage>
        <taxon>Eukaryota</taxon>
        <taxon>Fungi</taxon>
        <taxon>Fungi incertae sedis</taxon>
        <taxon>Mucoromycota</taxon>
        <taxon>Glomeromycotina</taxon>
        <taxon>Glomeromycetes</taxon>
        <taxon>Glomerales</taxon>
        <taxon>Glomeraceae</taxon>
        <taxon>Rhizophagus</taxon>
    </lineage>
</organism>
<dbReference type="OrthoDB" id="339325at2759"/>
<comment type="caution">
    <text evidence="2">The sequence shown here is derived from an EMBL/GenBank/DDBJ whole genome shotgun (WGS) entry which is preliminary data.</text>
</comment>
<feature type="domain" description="Protein kinase" evidence="1">
    <location>
        <begin position="132"/>
        <end position="405"/>
    </location>
</feature>
<dbReference type="PROSITE" id="PS50011">
    <property type="entry name" value="PROTEIN_KINASE_DOM"/>
    <property type="match status" value="1"/>
</dbReference>
<evidence type="ECO:0000313" key="2">
    <source>
        <dbReference type="EMBL" id="GES87220.1"/>
    </source>
</evidence>
<dbReference type="InterPro" id="IPR000719">
    <property type="entry name" value="Prot_kinase_dom"/>
</dbReference>
<dbReference type="InterPro" id="IPR011009">
    <property type="entry name" value="Kinase-like_dom_sf"/>
</dbReference>
<accession>A0A8H3LJ96</accession>
<evidence type="ECO:0000259" key="1">
    <source>
        <dbReference type="PROSITE" id="PS50011"/>
    </source>
</evidence>
<reference evidence="2" key="1">
    <citation type="submission" date="2019-10" db="EMBL/GenBank/DDBJ databases">
        <title>Conservation and host-specific expression of non-tandemly repeated heterogenous ribosome RNA gene in arbuscular mycorrhizal fungi.</title>
        <authorList>
            <person name="Maeda T."/>
            <person name="Kobayashi Y."/>
            <person name="Nakagawa T."/>
            <person name="Ezawa T."/>
            <person name="Yamaguchi K."/>
            <person name="Bino T."/>
            <person name="Nishimoto Y."/>
            <person name="Shigenobu S."/>
            <person name="Kawaguchi M."/>
        </authorList>
    </citation>
    <scope>NUCLEOTIDE SEQUENCE</scope>
    <source>
        <strain evidence="2">HR1</strain>
    </source>
</reference>
<evidence type="ECO:0000313" key="3">
    <source>
        <dbReference type="Proteomes" id="UP000615446"/>
    </source>
</evidence>
<gene>
    <name evidence="2" type="ORF">RCL2_001422800</name>
</gene>
<proteinExistence type="predicted"/>
<dbReference type="AlphaFoldDB" id="A0A8H3LJ96"/>
<dbReference type="Pfam" id="PF07714">
    <property type="entry name" value="PK_Tyr_Ser-Thr"/>
    <property type="match status" value="1"/>
</dbReference>
<dbReference type="Proteomes" id="UP000615446">
    <property type="component" value="Unassembled WGS sequence"/>
</dbReference>
<dbReference type="PANTHER" id="PTHR23257">
    <property type="entry name" value="SERINE-THREONINE PROTEIN KINASE"/>
    <property type="match status" value="1"/>
</dbReference>